<keyword evidence="2" id="KW-0833">Ubl conjugation pathway</keyword>
<dbReference type="GO" id="GO:0061631">
    <property type="term" value="F:ubiquitin conjugating enzyme activity"/>
    <property type="evidence" value="ECO:0007669"/>
    <property type="project" value="TreeGrafter"/>
</dbReference>
<dbReference type="Pfam" id="PF23046">
    <property type="entry name" value="tSH3-B_UBE2O"/>
    <property type="match status" value="1"/>
</dbReference>
<comment type="caution">
    <text evidence="7">The sequence shown here is derived from an EMBL/GenBank/DDBJ whole genome shotgun (WGS) entry which is preliminary data.</text>
</comment>
<dbReference type="InterPro" id="IPR057734">
    <property type="entry name" value="UBE2O-like_SH3-C"/>
</dbReference>
<name>A0A5J9U1K1_9POAL</name>
<feature type="non-terminal residue" evidence="7">
    <location>
        <position position="1"/>
    </location>
</feature>
<feature type="region of interest" description="Disordered" evidence="3">
    <location>
        <begin position="404"/>
        <end position="435"/>
    </location>
</feature>
<protein>
    <submittedName>
        <fullName evidence="7">Uncharacterized protein</fullName>
    </submittedName>
</protein>
<evidence type="ECO:0000313" key="8">
    <source>
        <dbReference type="Proteomes" id="UP000324897"/>
    </source>
</evidence>
<evidence type="ECO:0000259" key="4">
    <source>
        <dbReference type="Pfam" id="PF23043"/>
    </source>
</evidence>
<feature type="domain" description="UBE2O-like SH3-C" evidence="5">
    <location>
        <begin position="311"/>
        <end position="350"/>
    </location>
</feature>
<dbReference type="AlphaFoldDB" id="A0A5J9U1K1"/>
<dbReference type="InterPro" id="IPR057735">
    <property type="entry name" value="UBE2O-like_tSH3-B"/>
</dbReference>
<evidence type="ECO:0000313" key="7">
    <source>
        <dbReference type="EMBL" id="TVU17583.1"/>
    </source>
</evidence>
<keyword evidence="8" id="KW-1185">Reference proteome</keyword>
<keyword evidence="1" id="KW-0808">Transferase</keyword>
<evidence type="ECO:0000256" key="2">
    <source>
        <dbReference type="ARBA" id="ARBA00022786"/>
    </source>
</evidence>
<dbReference type="Pfam" id="PF23044">
    <property type="entry name" value="SH3-C_UBE2O"/>
    <property type="match status" value="1"/>
</dbReference>
<organism evidence="7 8">
    <name type="scientific">Eragrostis curvula</name>
    <name type="common">weeping love grass</name>
    <dbReference type="NCBI Taxonomy" id="38414"/>
    <lineage>
        <taxon>Eukaryota</taxon>
        <taxon>Viridiplantae</taxon>
        <taxon>Streptophyta</taxon>
        <taxon>Embryophyta</taxon>
        <taxon>Tracheophyta</taxon>
        <taxon>Spermatophyta</taxon>
        <taxon>Magnoliopsida</taxon>
        <taxon>Liliopsida</taxon>
        <taxon>Poales</taxon>
        <taxon>Poaceae</taxon>
        <taxon>PACMAD clade</taxon>
        <taxon>Chloridoideae</taxon>
        <taxon>Eragrostideae</taxon>
        <taxon>Eragrostidinae</taxon>
        <taxon>Eragrostis</taxon>
    </lineage>
</organism>
<dbReference type="Proteomes" id="UP000324897">
    <property type="component" value="Chromosome 7"/>
</dbReference>
<evidence type="ECO:0000256" key="3">
    <source>
        <dbReference type="SAM" id="MobiDB-lite"/>
    </source>
</evidence>
<evidence type="ECO:0000256" key="1">
    <source>
        <dbReference type="ARBA" id="ARBA00022679"/>
    </source>
</evidence>
<dbReference type="OrthoDB" id="694259at2759"/>
<feature type="domain" description="UBE2O-like SH3-B" evidence="4">
    <location>
        <begin position="219"/>
        <end position="270"/>
    </location>
</feature>
<gene>
    <name evidence="7" type="ORF">EJB05_33627</name>
</gene>
<dbReference type="Gramene" id="TVU17583">
    <property type="protein sequence ID" value="TVU17583"/>
    <property type="gene ID" value="EJB05_33627"/>
</dbReference>
<evidence type="ECO:0000259" key="6">
    <source>
        <dbReference type="Pfam" id="PF23046"/>
    </source>
</evidence>
<evidence type="ECO:0000259" key="5">
    <source>
        <dbReference type="Pfam" id="PF23044"/>
    </source>
</evidence>
<dbReference type="InterPro" id="IPR057733">
    <property type="entry name" value="UBE2O-like_SH3-B"/>
</dbReference>
<dbReference type="EMBL" id="RWGY01000029">
    <property type="protein sequence ID" value="TVU17583.1"/>
    <property type="molecule type" value="Genomic_DNA"/>
</dbReference>
<dbReference type="PANTHER" id="PTHR46116:SF32">
    <property type="entry name" value="OS05G0153132 PROTEIN"/>
    <property type="match status" value="1"/>
</dbReference>
<dbReference type="PANTHER" id="PTHR46116">
    <property type="entry name" value="(E3-INDEPENDENT) E2 UBIQUITIN-CONJUGATING ENZYME"/>
    <property type="match status" value="1"/>
</dbReference>
<dbReference type="Pfam" id="PF23043">
    <property type="entry name" value="SH3-B_UBE2O"/>
    <property type="match status" value="1"/>
</dbReference>
<proteinExistence type="predicted"/>
<feature type="domain" description="UBE2O-like tandem tSH3-B" evidence="6">
    <location>
        <begin position="54"/>
        <end position="91"/>
    </location>
</feature>
<sequence>MDGSAGQKNGEATTAVPATTTLDLVQLGNGINGGEPVARDVSSAELRRVRKLSVGDYVVSGRWLGRVVEVPLAVDVRFDDGAVCRVADPEDKLAPVTGGGYVHPAGHRSHVEGTVAKVEMAGVLVYWVASPELGTNRYLIRASAPPAWQHNPGDLTLFASTGDCFWGVGDCCFFRNAEPYRNKKKRDRRRGDQLERPMCVSDSRTTANVSVYIGWAVANATAAAARYGVVRSLDVRDQTVHVSWFRAGKHGGEVECDETVSAYDLEYHHDISYGNVVVRLRPLETASGNDEGGGRTRSPIQGTKGGTIAAHDLSWVGRVIDMCNDGRVQVKWGDKTMSKVSPHEISVVEEQTIKQMKDEMRATADNVTAGTPMLSTPMLSSVMQRLIQLVAEVWAKGKNFLVGDSGTTPSSEPAAMQNDSQQSNADGSETMEKSAANVATRGDADLFGFPQFDVVQTSPPDHFLLIDANQVRN</sequence>
<feature type="compositionally biased region" description="Polar residues" evidence="3">
    <location>
        <begin position="405"/>
        <end position="427"/>
    </location>
</feature>
<accession>A0A5J9U1K1</accession>
<reference evidence="7 8" key="1">
    <citation type="journal article" date="2019" name="Sci. Rep.">
        <title>A high-quality genome of Eragrostis curvula grass provides insights into Poaceae evolution and supports new strategies to enhance forage quality.</title>
        <authorList>
            <person name="Carballo J."/>
            <person name="Santos B.A.C.M."/>
            <person name="Zappacosta D."/>
            <person name="Garbus I."/>
            <person name="Selva J.P."/>
            <person name="Gallo C.A."/>
            <person name="Diaz A."/>
            <person name="Albertini E."/>
            <person name="Caccamo M."/>
            <person name="Echenique V."/>
        </authorList>
    </citation>
    <scope>NUCLEOTIDE SEQUENCE [LARGE SCALE GENOMIC DNA]</scope>
    <source>
        <strain evidence="8">cv. Victoria</strain>
        <tissue evidence="7">Leaf</tissue>
    </source>
</reference>